<dbReference type="SUPFAM" id="SSF48452">
    <property type="entry name" value="TPR-like"/>
    <property type="match status" value="2"/>
</dbReference>
<feature type="region of interest" description="Disordered" evidence="2">
    <location>
        <begin position="503"/>
        <end position="563"/>
    </location>
</feature>
<evidence type="ECO:0000313" key="4">
    <source>
        <dbReference type="Proteomes" id="UP001212841"/>
    </source>
</evidence>
<dbReference type="InterPro" id="IPR019734">
    <property type="entry name" value="TPR_rpt"/>
</dbReference>
<dbReference type="Gene3D" id="1.25.40.10">
    <property type="entry name" value="Tetratricopeptide repeat domain"/>
    <property type="match status" value="5"/>
</dbReference>
<dbReference type="EMBL" id="JADGJD010001614">
    <property type="protein sequence ID" value="KAJ3039693.1"/>
    <property type="molecule type" value="Genomic_DNA"/>
</dbReference>
<organism evidence="3 4">
    <name type="scientific">Rhizophlyctis rosea</name>
    <dbReference type="NCBI Taxonomy" id="64517"/>
    <lineage>
        <taxon>Eukaryota</taxon>
        <taxon>Fungi</taxon>
        <taxon>Fungi incertae sedis</taxon>
        <taxon>Chytridiomycota</taxon>
        <taxon>Chytridiomycota incertae sedis</taxon>
        <taxon>Chytridiomycetes</taxon>
        <taxon>Rhizophlyctidales</taxon>
        <taxon>Rhizophlyctidaceae</taxon>
        <taxon>Rhizophlyctis</taxon>
    </lineage>
</organism>
<protein>
    <submittedName>
        <fullName evidence="3">Tetratricopeptide repeat protein 16</fullName>
    </submittedName>
</protein>
<accession>A0AAD5S351</accession>
<comment type="caution">
    <text evidence="3">The sequence shown here is derived from an EMBL/GenBank/DDBJ whole genome shotgun (WGS) entry which is preliminary data.</text>
</comment>
<keyword evidence="1" id="KW-0802">TPR repeat</keyword>
<keyword evidence="4" id="KW-1185">Reference proteome</keyword>
<dbReference type="Pfam" id="PF13432">
    <property type="entry name" value="TPR_16"/>
    <property type="match status" value="2"/>
</dbReference>
<dbReference type="PANTHER" id="PTHR45153">
    <property type="entry name" value="TETRATRICOPEPTIDE REPEAT PROTEIN 16"/>
    <property type="match status" value="1"/>
</dbReference>
<gene>
    <name evidence="3" type="primary">TTC16</name>
    <name evidence="3" type="ORF">HK097_002765</name>
</gene>
<proteinExistence type="predicted"/>
<name>A0AAD5S351_9FUNG</name>
<sequence length="673" mass="74980">MPVPQQLLRVLQRNSRPTKQKHNPSTATALFTNAIYLAPSEPSYHLHRAQSYLASLDFPSAIASFRQCLACIQELQDQEARMRRGLELLGGSMTAEAKNEEQSRQWPSTYVVTRLLAPTIYTWAQILLDERRFKESLKMLQWALDCEMRQESVLVRMALAHIGLNQFDEALEILYILTEMSPDNADYYVLRAKVYQQQDIVEFANIDYTQALRLNPAHPELLLLSHYINSTAVSYKNLASEQILKHQLPAAVHFLNHAVELDPSDWVQRFKRGAALAELRQYDGAIEDYLEVLQNPSFDSDREGEVKRHLASVYNRMGVEAARDNNADYAIKCFSRALEYNPKESTIFKNRADCHESISNIDDCLSDLAKALTLDPTDDESRRKCGELWFEIGEQAFGEGDWRGAVGTWTQAIHFDPYVAEYSFRRAKAFYLLQKLDEARHDAYAAVRTDPNHQEAQALYAELTTGAPPFDDLYPFPPQQRVKTAVPVGVVGAIGSGLTGKTIIAPLPRTPPPTAPNMLPRRTPIQTPQADKAPSKLSPNPSPLPTPRSHRTLTPTQFFPSPPPSSVIVAESANNILALPPVELPTLTQGEGGPNIKHFRTATPANAKPKWGRSSVSTPVTPVRKVSGSMASLVNLQKGTTVTGSRNWEGKEKGVVCGGGKGVVHEVELRLGI</sequence>
<evidence type="ECO:0000313" key="3">
    <source>
        <dbReference type="EMBL" id="KAJ3039693.1"/>
    </source>
</evidence>
<dbReference type="SMART" id="SM00028">
    <property type="entry name" value="TPR"/>
    <property type="match status" value="10"/>
</dbReference>
<dbReference type="InterPro" id="IPR011990">
    <property type="entry name" value="TPR-like_helical_dom_sf"/>
</dbReference>
<evidence type="ECO:0000256" key="1">
    <source>
        <dbReference type="PROSITE-ProRule" id="PRU00339"/>
    </source>
</evidence>
<dbReference type="Proteomes" id="UP001212841">
    <property type="component" value="Unassembled WGS sequence"/>
</dbReference>
<evidence type="ECO:0000256" key="2">
    <source>
        <dbReference type="SAM" id="MobiDB-lite"/>
    </source>
</evidence>
<reference evidence="3" key="1">
    <citation type="submission" date="2020-05" db="EMBL/GenBank/DDBJ databases">
        <title>Phylogenomic resolution of chytrid fungi.</title>
        <authorList>
            <person name="Stajich J.E."/>
            <person name="Amses K."/>
            <person name="Simmons R."/>
            <person name="Seto K."/>
            <person name="Myers J."/>
            <person name="Bonds A."/>
            <person name="Quandt C.A."/>
            <person name="Barry K."/>
            <person name="Liu P."/>
            <person name="Grigoriev I."/>
            <person name="Longcore J.E."/>
            <person name="James T.Y."/>
        </authorList>
    </citation>
    <scope>NUCLEOTIDE SEQUENCE</scope>
    <source>
        <strain evidence="3">JEL0318</strain>
    </source>
</reference>
<feature type="repeat" description="TPR" evidence="1">
    <location>
        <begin position="311"/>
        <end position="344"/>
    </location>
</feature>
<dbReference type="PANTHER" id="PTHR45153:SF1">
    <property type="entry name" value="TETRATRICOPEPTIDE REPEAT PROTEIN 16"/>
    <property type="match status" value="1"/>
</dbReference>
<dbReference type="PROSITE" id="PS50005">
    <property type="entry name" value="TPR"/>
    <property type="match status" value="1"/>
</dbReference>
<dbReference type="AlphaFoldDB" id="A0AAD5S351"/>